<dbReference type="SUPFAM" id="SSF101898">
    <property type="entry name" value="NHL repeat"/>
    <property type="match status" value="1"/>
</dbReference>
<dbReference type="InParanoid" id="Q747P0"/>
<evidence type="ECO:0000256" key="2">
    <source>
        <dbReference type="PROSITE-ProRule" id="PRU00504"/>
    </source>
</evidence>
<dbReference type="STRING" id="243231.GSU3225"/>
<feature type="repeat" description="NHL" evidence="2">
    <location>
        <begin position="180"/>
        <end position="212"/>
    </location>
</feature>
<dbReference type="OrthoDB" id="9774579at2"/>
<evidence type="ECO:0000256" key="3">
    <source>
        <dbReference type="SAM" id="SignalP"/>
    </source>
</evidence>
<dbReference type="PATRIC" id="fig|243231.5.peg.3247"/>
<name>Q747P0_GEOSL</name>
<dbReference type="InterPro" id="IPR050952">
    <property type="entry name" value="TRIM-NHL_E3_ligases"/>
</dbReference>
<evidence type="ECO:0000256" key="1">
    <source>
        <dbReference type="ARBA" id="ARBA00022737"/>
    </source>
</evidence>
<feature type="signal peptide" evidence="3">
    <location>
        <begin position="1"/>
        <end position="33"/>
    </location>
</feature>
<dbReference type="KEGG" id="gsu:GSU3225"/>
<dbReference type="PANTHER" id="PTHR24104:SF25">
    <property type="entry name" value="PROTEIN LIN-41"/>
    <property type="match status" value="1"/>
</dbReference>
<accession>Q747P0</accession>
<keyword evidence="1" id="KW-0677">Repeat</keyword>
<dbReference type="GO" id="GO:0008270">
    <property type="term" value="F:zinc ion binding"/>
    <property type="evidence" value="ECO:0007669"/>
    <property type="project" value="UniProtKB-KW"/>
</dbReference>
<gene>
    <name evidence="4" type="ordered locus">GSU3225</name>
</gene>
<keyword evidence="3" id="KW-0732">Signal</keyword>
<reference evidence="4 5" key="1">
    <citation type="journal article" date="2003" name="Science">
        <title>Genome of Geobacter sulfurreducens: metal reduction in subsurface environments.</title>
        <authorList>
            <person name="Methe B.A."/>
            <person name="Nelson K.E."/>
            <person name="Eisen J.A."/>
            <person name="Paulsen I.T."/>
            <person name="Nelson W."/>
            <person name="Heidelberg J.F."/>
            <person name="Wu D."/>
            <person name="Wu M."/>
            <person name="Ward N."/>
            <person name="Beanan M.J."/>
            <person name="Dodson R.J."/>
            <person name="Madupu R."/>
            <person name="Brinkac L.M."/>
            <person name="Daugherty S.C."/>
            <person name="DeBoy R.T."/>
            <person name="Durkin A.S."/>
            <person name="Gwinn M."/>
            <person name="Kolonay J.F."/>
            <person name="Sullivan S.A."/>
            <person name="Haft D.H."/>
            <person name="Selengut J."/>
            <person name="Davidsen T.M."/>
            <person name="Zafar N."/>
            <person name="White O."/>
            <person name="Tran B."/>
            <person name="Romero C."/>
            <person name="Forberger H.A."/>
            <person name="Weidman J."/>
            <person name="Khouri H."/>
            <person name="Feldblyum T.V."/>
            <person name="Utterback T.R."/>
            <person name="Van Aken S.E."/>
            <person name="Lovley D.R."/>
            <person name="Fraser C.M."/>
        </authorList>
    </citation>
    <scope>NUCLEOTIDE SEQUENCE [LARGE SCALE GENOMIC DNA]</scope>
    <source>
        <strain evidence="5">ATCC 51573 / DSM 12127 / PCA</strain>
    </source>
</reference>
<dbReference type="InterPro" id="IPR011042">
    <property type="entry name" value="6-blade_b-propeller_TolB-like"/>
</dbReference>
<dbReference type="Proteomes" id="UP000000577">
    <property type="component" value="Chromosome"/>
</dbReference>
<dbReference type="RefSeq" id="WP_010943842.1">
    <property type="nucleotide sequence ID" value="NC_002939.5"/>
</dbReference>
<feature type="chain" id="PRO_5004286125" evidence="3">
    <location>
        <begin position="34"/>
        <end position="365"/>
    </location>
</feature>
<protein>
    <submittedName>
        <fullName evidence="4">NHL repeat domain lipoprotein</fullName>
    </submittedName>
</protein>
<dbReference type="EnsemblBacteria" id="AAR36616">
    <property type="protein sequence ID" value="AAR36616"/>
    <property type="gene ID" value="GSU3225"/>
</dbReference>
<dbReference type="EMBL" id="AE017180">
    <property type="protein sequence ID" value="AAR36616.1"/>
    <property type="molecule type" value="Genomic_DNA"/>
</dbReference>
<proteinExistence type="predicted"/>
<evidence type="ECO:0000313" key="5">
    <source>
        <dbReference type="Proteomes" id="UP000000577"/>
    </source>
</evidence>
<organism evidence="4 5">
    <name type="scientific">Geobacter sulfurreducens (strain ATCC 51573 / DSM 12127 / PCA)</name>
    <dbReference type="NCBI Taxonomy" id="243231"/>
    <lineage>
        <taxon>Bacteria</taxon>
        <taxon>Pseudomonadati</taxon>
        <taxon>Thermodesulfobacteriota</taxon>
        <taxon>Desulfuromonadia</taxon>
        <taxon>Geobacterales</taxon>
        <taxon>Geobacteraceae</taxon>
        <taxon>Geobacter</taxon>
    </lineage>
</organism>
<dbReference type="Pfam" id="PF01436">
    <property type="entry name" value="NHL"/>
    <property type="match status" value="4"/>
</dbReference>
<feature type="repeat" description="NHL" evidence="2">
    <location>
        <begin position="263"/>
        <end position="306"/>
    </location>
</feature>
<dbReference type="PANTHER" id="PTHR24104">
    <property type="entry name" value="E3 UBIQUITIN-PROTEIN LIGASE NHLRC1-RELATED"/>
    <property type="match status" value="1"/>
</dbReference>
<keyword evidence="5" id="KW-1185">Reference proteome</keyword>
<reference evidence="4 5" key="2">
    <citation type="journal article" date="2012" name="BMC Genomics">
        <title>Comparative genomic analysis of Geobacter sulfurreducens KN400, a strain with enhanced capacity for extracellular electron transfer and electricity production.</title>
        <authorList>
            <person name="Butler J.E."/>
            <person name="Young N.D."/>
            <person name="Aklujkar M."/>
            <person name="Lovley D.R."/>
        </authorList>
    </citation>
    <scope>NUCLEOTIDE SEQUENCE [LARGE SCALE GENOMIC DNA]</scope>
    <source>
        <strain evidence="5">ATCC 51573 / DSM 12127 / PCA</strain>
    </source>
</reference>
<dbReference type="SMR" id="Q747P0"/>
<dbReference type="HOGENOM" id="CLU_008645_8_0_7"/>
<dbReference type="PROSITE" id="PS51125">
    <property type="entry name" value="NHL"/>
    <property type="match status" value="3"/>
</dbReference>
<feature type="repeat" description="NHL" evidence="2">
    <location>
        <begin position="218"/>
        <end position="259"/>
    </location>
</feature>
<dbReference type="AlphaFoldDB" id="Q747P0"/>
<evidence type="ECO:0000313" key="4">
    <source>
        <dbReference type="EMBL" id="AAR36616.1"/>
    </source>
</evidence>
<sequence length="365" mass="39806">MEQSVPARGTSPARRLATAARHCLVLAVASILAACTTITAVTPNEPEQRLVWPGPPLQPRIEWVREVYNQKGLGVSPGFWGRIARFVLGEKEERFIRPHGILADEQIFALVDSGAGRVHLIDLKRGTYRLLPEEGKTPMVSPIGIARDSRGAIYVTDSGTGLIHRFSDDGDSFVALDLRPLHRPTGIAFNPVTGLLYVAETGAHRIVAFDSAGKETLRIGGSGMEPGAFNFPTDLAVMADGRLLVTDSLNSRIQIFTADGKPAGSFGEAGDTPGRFTRPKGVAVDSEGHIYVCDSQQDMVQIFDETGRLLLAFGDKGSLPGQFWMPSGIHIANDMIYVSDTYNQRVQVFRYLKEEPWGQDPHTPD</sequence>
<keyword evidence="4" id="KW-0449">Lipoprotein</keyword>
<dbReference type="Gene3D" id="2.120.10.30">
    <property type="entry name" value="TolB, C-terminal domain"/>
    <property type="match status" value="2"/>
</dbReference>
<dbReference type="InterPro" id="IPR001258">
    <property type="entry name" value="NHL_repeat"/>
</dbReference>
<dbReference type="eggNOG" id="COG3391">
    <property type="taxonomic scope" value="Bacteria"/>
</dbReference>